<evidence type="ECO:0000313" key="2">
    <source>
        <dbReference type="Proteomes" id="UP001152622"/>
    </source>
</evidence>
<gene>
    <name evidence="1" type="ORF">SKAU_G00324450</name>
</gene>
<keyword evidence="2" id="KW-1185">Reference proteome</keyword>
<dbReference type="EMBL" id="JAINUF010000014">
    <property type="protein sequence ID" value="KAJ8342517.1"/>
    <property type="molecule type" value="Genomic_DNA"/>
</dbReference>
<name>A0A9Q1EPG5_SYNKA</name>
<dbReference type="Proteomes" id="UP001152622">
    <property type="component" value="Chromosome 14"/>
</dbReference>
<evidence type="ECO:0000313" key="1">
    <source>
        <dbReference type="EMBL" id="KAJ8342517.1"/>
    </source>
</evidence>
<accession>A0A9Q1EPG5</accession>
<comment type="caution">
    <text evidence="1">The sequence shown here is derived from an EMBL/GenBank/DDBJ whole genome shotgun (WGS) entry which is preliminary data.</text>
</comment>
<dbReference type="AlphaFoldDB" id="A0A9Q1EPG5"/>
<protein>
    <submittedName>
        <fullName evidence="1">Uncharacterized protein</fullName>
    </submittedName>
</protein>
<proteinExistence type="predicted"/>
<organism evidence="1 2">
    <name type="scientific">Synaphobranchus kaupii</name>
    <name type="common">Kaup's arrowtooth eel</name>
    <dbReference type="NCBI Taxonomy" id="118154"/>
    <lineage>
        <taxon>Eukaryota</taxon>
        <taxon>Metazoa</taxon>
        <taxon>Chordata</taxon>
        <taxon>Craniata</taxon>
        <taxon>Vertebrata</taxon>
        <taxon>Euteleostomi</taxon>
        <taxon>Actinopterygii</taxon>
        <taxon>Neopterygii</taxon>
        <taxon>Teleostei</taxon>
        <taxon>Anguilliformes</taxon>
        <taxon>Synaphobranchidae</taxon>
        <taxon>Synaphobranchus</taxon>
    </lineage>
</organism>
<sequence>MLLPVVEEVAQAPDRCRMSADSRKLLFRTSKIQEGRLERSKAVKLHWGQNLGQPYALRVTHHPQDTMIG</sequence>
<reference evidence="1" key="1">
    <citation type="journal article" date="2023" name="Science">
        <title>Genome structures resolve the early diversification of teleost fishes.</title>
        <authorList>
            <person name="Parey E."/>
            <person name="Louis A."/>
            <person name="Montfort J."/>
            <person name="Bouchez O."/>
            <person name="Roques C."/>
            <person name="Iampietro C."/>
            <person name="Lluch J."/>
            <person name="Castinel A."/>
            <person name="Donnadieu C."/>
            <person name="Desvignes T."/>
            <person name="Floi Bucao C."/>
            <person name="Jouanno E."/>
            <person name="Wen M."/>
            <person name="Mejri S."/>
            <person name="Dirks R."/>
            <person name="Jansen H."/>
            <person name="Henkel C."/>
            <person name="Chen W.J."/>
            <person name="Zahm M."/>
            <person name="Cabau C."/>
            <person name="Klopp C."/>
            <person name="Thompson A.W."/>
            <person name="Robinson-Rechavi M."/>
            <person name="Braasch I."/>
            <person name="Lecointre G."/>
            <person name="Bobe J."/>
            <person name="Postlethwait J.H."/>
            <person name="Berthelot C."/>
            <person name="Roest Crollius H."/>
            <person name="Guiguen Y."/>
        </authorList>
    </citation>
    <scope>NUCLEOTIDE SEQUENCE</scope>
    <source>
        <strain evidence="1">WJC10195</strain>
    </source>
</reference>